<evidence type="ECO:0000313" key="3">
    <source>
        <dbReference type="Proteomes" id="UP000467840"/>
    </source>
</evidence>
<organism evidence="2 3">
    <name type="scientific">Hevea brasiliensis</name>
    <name type="common">Para rubber tree</name>
    <name type="synonym">Siphonia brasiliensis</name>
    <dbReference type="NCBI Taxonomy" id="3981"/>
    <lineage>
        <taxon>Eukaryota</taxon>
        <taxon>Viridiplantae</taxon>
        <taxon>Streptophyta</taxon>
        <taxon>Embryophyta</taxon>
        <taxon>Tracheophyta</taxon>
        <taxon>Spermatophyta</taxon>
        <taxon>Magnoliopsida</taxon>
        <taxon>eudicotyledons</taxon>
        <taxon>Gunneridae</taxon>
        <taxon>Pentapetalae</taxon>
        <taxon>rosids</taxon>
        <taxon>fabids</taxon>
        <taxon>Malpighiales</taxon>
        <taxon>Euphorbiaceae</taxon>
        <taxon>Crotonoideae</taxon>
        <taxon>Micrandreae</taxon>
        <taxon>Hevea</taxon>
    </lineage>
</organism>
<keyword evidence="3" id="KW-1185">Reference proteome</keyword>
<evidence type="ECO:0000256" key="1">
    <source>
        <dbReference type="SAM" id="MobiDB-lite"/>
    </source>
</evidence>
<dbReference type="Proteomes" id="UP000467840">
    <property type="component" value="Chromosome 8"/>
</dbReference>
<reference evidence="2 3" key="1">
    <citation type="journal article" date="2020" name="Mol. Plant">
        <title>The Chromosome-Based Rubber Tree Genome Provides New Insights into Spurge Genome Evolution and Rubber Biosynthesis.</title>
        <authorList>
            <person name="Liu J."/>
            <person name="Shi C."/>
            <person name="Shi C.C."/>
            <person name="Li W."/>
            <person name="Zhang Q.J."/>
            <person name="Zhang Y."/>
            <person name="Li K."/>
            <person name="Lu H.F."/>
            <person name="Shi C."/>
            <person name="Zhu S.T."/>
            <person name="Xiao Z.Y."/>
            <person name="Nan H."/>
            <person name="Yue Y."/>
            <person name="Zhu X.G."/>
            <person name="Wu Y."/>
            <person name="Hong X.N."/>
            <person name="Fan G.Y."/>
            <person name="Tong Y."/>
            <person name="Zhang D."/>
            <person name="Mao C.L."/>
            <person name="Liu Y.L."/>
            <person name="Hao S.J."/>
            <person name="Liu W.Q."/>
            <person name="Lv M.Q."/>
            <person name="Zhang H.B."/>
            <person name="Liu Y."/>
            <person name="Hu-Tang G.R."/>
            <person name="Wang J.P."/>
            <person name="Wang J.H."/>
            <person name="Sun Y.H."/>
            <person name="Ni S.B."/>
            <person name="Chen W.B."/>
            <person name="Zhang X.C."/>
            <person name="Jiao Y.N."/>
            <person name="Eichler E.E."/>
            <person name="Li G.H."/>
            <person name="Liu X."/>
            <person name="Gao L.Z."/>
        </authorList>
    </citation>
    <scope>NUCLEOTIDE SEQUENCE [LARGE SCALE GENOMIC DNA]</scope>
    <source>
        <strain evidence="3">cv. GT1</strain>
        <tissue evidence="2">Leaf</tissue>
    </source>
</reference>
<comment type="caution">
    <text evidence="2">The sequence shown here is derived from an EMBL/GenBank/DDBJ whole genome shotgun (WGS) entry which is preliminary data.</text>
</comment>
<feature type="region of interest" description="Disordered" evidence="1">
    <location>
        <begin position="77"/>
        <end position="120"/>
    </location>
</feature>
<gene>
    <name evidence="2" type="ORF">GH714_005735</name>
</gene>
<accession>A0A6A6KK36</accession>
<protein>
    <submittedName>
        <fullName evidence="2">Uncharacterized protein</fullName>
    </submittedName>
</protein>
<sequence>MWNQEHDDVWKLRVIAMAGINLGMHACNKQVDVVKEDYASAIVEKYGSNSESLLIFDVDKWIEVSGGFNKERVYGLGSSAKSQTSGSSTSQLCTSAYPESSSHSAMTQEEIQQLIDEKAS</sequence>
<dbReference type="EMBL" id="JAAGAX010000016">
    <property type="protein sequence ID" value="KAF2288268.1"/>
    <property type="molecule type" value="Genomic_DNA"/>
</dbReference>
<feature type="compositionally biased region" description="Polar residues" evidence="1">
    <location>
        <begin position="97"/>
        <end position="111"/>
    </location>
</feature>
<dbReference type="AlphaFoldDB" id="A0A6A6KK36"/>
<proteinExistence type="predicted"/>
<name>A0A6A6KK36_HEVBR</name>
<feature type="compositionally biased region" description="Low complexity" evidence="1">
    <location>
        <begin position="77"/>
        <end position="96"/>
    </location>
</feature>
<evidence type="ECO:0000313" key="2">
    <source>
        <dbReference type="EMBL" id="KAF2288268.1"/>
    </source>
</evidence>